<dbReference type="AlphaFoldDB" id="A0A7J6SR01"/>
<evidence type="ECO:0000313" key="2">
    <source>
        <dbReference type="EMBL" id="KAF4735368.1"/>
    </source>
</evidence>
<feature type="region of interest" description="Disordered" evidence="1">
    <location>
        <begin position="58"/>
        <end position="108"/>
    </location>
</feature>
<accession>A0A7J6SR01</accession>
<name>A0A7J6SR01_PEROL</name>
<comment type="caution">
    <text evidence="2">The sequence shown here is derived from an EMBL/GenBank/DDBJ whole genome shotgun (WGS) entry which is preliminary data.</text>
</comment>
<feature type="compositionally biased region" description="Basic and acidic residues" evidence="1">
    <location>
        <begin position="98"/>
        <end position="108"/>
    </location>
</feature>
<dbReference type="EMBL" id="JABANM010012821">
    <property type="protein sequence ID" value="KAF4735368.1"/>
    <property type="molecule type" value="Genomic_DNA"/>
</dbReference>
<organism evidence="2 3">
    <name type="scientific">Perkinsus olseni</name>
    <name type="common">Perkinsus atlanticus</name>
    <dbReference type="NCBI Taxonomy" id="32597"/>
    <lineage>
        <taxon>Eukaryota</taxon>
        <taxon>Sar</taxon>
        <taxon>Alveolata</taxon>
        <taxon>Perkinsozoa</taxon>
        <taxon>Perkinsea</taxon>
        <taxon>Perkinsida</taxon>
        <taxon>Perkinsidae</taxon>
        <taxon>Perkinsus</taxon>
    </lineage>
</organism>
<evidence type="ECO:0000313" key="3">
    <source>
        <dbReference type="Proteomes" id="UP000574390"/>
    </source>
</evidence>
<reference evidence="2 3" key="1">
    <citation type="submission" date="2020-04" db="EMBL/GenBank/DDBJ databases">
        <title>Perkinsus olseni comparative genomics.</title>
        <authorList>
            <person name="Bogema D.R."/>
        </authorList>
    </citation>
    <scope>NUCLEOTIDE SEQUENCE [LARGE SCALE GENOMIC DNA]</scope>
    <source>
        <strain evidence="2">ATCC PRA-205</strain>
    </source>
</reference>
<evidence type="ECO:0000256" key="1">
    <source>
        <dbReference type="SAM" id="MobiDB-lite"/>
    </source>
</evidence>
<proteinExistence type="predicted"/>
<dbReference type="Proteomes" id="UP000574390">
    <property type="component" value="Unassembled WGS sequence"/>
</dbReference>
<protein>
    <submittedName>
        <fullName evidence="2">Uncharacterized protein</fullName>
    </submittedName>
</protein>
<sequence>MSRINENGSGISIGSTERASVVGMPTVYDDEEILRADNNSDIEVTEDTSLLSVEALQPHELQQEALGPPGTSVEELQRGRQRRRRVADTANGGMPYTEELRREEGNGI</sequence>
<gene>
    <name evidence="2" type="ORF">FOZ62_029127</name>
</gene>